<dbReference type="Pfam" id="PF13546">
    <property type="entry name" value="DDE_5"/>
    <property type="match status" value="1"/>
</dbReference>
<reference evidence="3" key="1">
    <citation type="submission" date="2020-02" db="EMBL/GenBank/DDBJ databases">
        <authorList>
            <person name="Meier V. D."/>
        </authorList>
    </citation>
    <scope>NUCLEOTIDE SEQUENCE</scope>
    <source>
        <strain evidence="3">AVDCRST_MAG93</strain>
    </source>
</reference>
<dbReference type="SUPFAM" id="SSF53098">
    <property type="entry name" value="Ribonuclease H-like"/>
    <property type="match status" value="1"/>
</dbReference>
<name>A0A6J4HUC7_9CHLR</name>
<feature type="non-terminal residue" evidence="3">
    <location>
        <position position="1"/>
    </location>
</feature>
<feature type="non-terminal residue" evidence="3">
    <location>
        <position position="340"/>
    </location>
</feature>
<sequence>LHCLHPCLTPTTLRHLNLIVHALLCTTGRITITGMARWTDTGARIRTLQRFFASSLPWSHIFWLLFLRHHFHSDQTYILAGDETVVSKAGKKTHGLDRFFSSIMQRPIPSVAFFSFALVSPTTRRAVPLCIEQVIRTDAEKAASKAKAKAKAKAAKHPQPTQKVGRPKGSKTKPKTDLPLSPELQRIQRLLHDLLSLLGGTVPLTYLALDGHFGTAPAIAMVRGSGLHIISKLRSNAALYLPYDGPYGGRGPRRRYGEKLDLKAMPGRFLRETRVEDGIETWIYQVTALQREVAKPLNVVVLVKTNLRTGKRAHVVLFSSDMTLPSDQVIDFYSLRFQIE</sequence>
<protein>
    <submittedName>
        <fullName evidence="3">Mobile element protein</fullName>
    </submittedName>
</protein>
<evidence type="ECO:0000313" key="3">
    <source>
        <dbReference type="EMBL" id="CAA9233236.1"/>
    </source>
</evidence>
<dbReference type="AlphaFoldDB" id="A0A6J4HUC7"/>
<dbReference type="EMBL" id="CADCTR010000326">
    <property type="protein sequence ID" value="CAA9233236.1"/>
    <property type="molecule type" value="Genomic_DNA"/>
</dbReference>
<dbReference type="InterPro" id="IPR038721">
    <property type="entry name" value="IS701-like_DDE_dom"/>
</dbReference>
<feature type="compositionally biased region" description="Basic residues" evidence="1">
    <location>
        <begin position="146"/>
        <end position="156"/>
    </location>
</feature>
<accession>A0A6J4HUC7</accession>
<evidence type="ECO:0000259" key="2">
    <source>
        <dbReference type="Pfam" id="PF13546"/>
    </source>
</evidence>
<feature type="domain" description="Transposase IS701-like DDE" evidence="2">
    <location>
        <begin position="3"/>
        <end position="261"/>
    </location>
</feature>
<organism evidence="3">
    <name type="scientific">uncultured Chloroflexia bacterium</name>
    <dbReference type="NCBI Taxonomy" id="1672391"/>
    <lineage>
        <taxon>Bacteria</taxon>
        <taxon>Bacillati</taxon>
        <taxon>Chloroflexota</taxon>
        <taxon>Chloroflexia</taxon>
        <taxon>environmental samples</taxon>
    </lineage>
</organism>
<evidence type="ECO:0000256" key="1">
    <source>
        <dbReference type="SAM" id="MobiDB-lite"/>
    </source>
</evidence>
<proteinExistence type="predicted"/>
<dbReference type="InterPro" id="IPR012337">
    <property type="entry name" value="RNaseH-like_sf"/>
</dbReference>
<feature type="region of interest" description="Disordered" evidence="1">
    <location>
        <begin position="146"/>
        <end position="179"/>
    </location>
</feature>
<gene>
    <name evidence="3" type="ORF">AVDCRST_MAG93-987</name>
</gene>